<dbReference type="PANTHER" id="PTHR43141">
    <property type="entry name" value="CYTOCHROME BD2 SUBUNIT II"/>
    <property type="match status" value="1"/>
</dbReference>
<protein>
    <submittedName>
        <fullName evidence="8">Cytochrome d ubiquinol oxidase subunit II</fullName>
    </submittedName>
</protein>
<gene>
    <name evidence="8" type="primary">cydB</name>
    <name evidence="8" type="ORF">CH341_14140</name>
</gene>
<keyword evidence="5 7" id="KW-1133">Transmembrane helix</keyword>
<feature type="transmembrane region" description="Helical" evidence="7">
    <location>
        <begin position="260"/>
        <end position="278"/>
    </location>
</feature>
<evidence type="ECO:0000256" key="2">
    <source>
        <dbReference type="ARBA" id="ARBA00007543"/>
    </source>
</evidence>
<keyword evidence="6 7" id="KW-0472">Membrane</keyword>
<evidence type="ECO:0000256" key="5">
    <source>
        <dbReference type="ARBA" id="ARBA00022989"/>
    </source>
</evidence>
<feature type="transmembrane region" description="Helical" evidence="7">
    <location>
        <begin position="6"/>
        <end position="35"/>
    </location>
</feature>
<dbReference type="AlphaFoldDB" id="A0A327KZ84"/>
<keyword evidence="9" id="KW-1185">Reference proteome</keyword>
<feature type="transmembrane region" description="Helical" evidence="7">
    <location>
        <begin position="194"/>
        <end position="217"/>
    </location>
</feature>
<comment type="caution">
    <text evidence="8">The sequence shown here is derived from an EMBL/GenBank/DDBJ whole genome shotgun (WGS) entry which is preliminary data.</text>
</comment>
<sequence length="330" mass="35825">MEASPLVLFFVGVVAVSVLIYVILDGADLGVGILFGTTRDEHERDQMIAAIAPFWDGNETWLIVVGTVLFAAFPAVYAVFLSAFYLPVVLLLVGLIFRGVAFEFRGRSDRLRPLWDRGFWLGSTAVAFVQGAAVGAMIQGIPVVNGQYSGGAFAWLAPFPVLCGIGLVIGYALLGASWLVLKSEDGLRERAYRLIPWLAGAMVVVLAVATGATLVVAERVASHLAGRSWGLVLPLVGVVAVLGIVLGARRRRDGMPFAMAALFFLMAFLTLAVLFWPYMIPYALTITDTAAPEPSLDFLFWGTVVILPVIFAYTIAVYWIFRGKLQRGYR</sequence>
<evidence type="ECO:0000256" key="1">
    <source>
        <dbReference type="ARBA" id="ARBA00004651"/>
    </source>
</evidence>
<dbReference type="EMBL" id="NPEX01000087">
    <property type="protein sequence ID" value="RAI43466.1"/>
    <property type="molecule type" value="Genomic_DNA"/>
</dbReference>
<organism evidence="8 9">
    <name type="scientific">Rhodoplanes roseus</name>
    <dbReference type="NCBI Taxonomy" id="29409"/>
    <lineage>
        <taxon>Bacteria</taxon>
        <taxon>Pseudomonadati</taxon>
        <taxon>Pseudomonadota</taxon>
        <taxon>Alphaproteobacteria</taxon>
        <taxon>Hyphomicrobiales</taxon>
        <taxon>Nitrobacteraceae</taxon>
        <taxon>Rhodoplanes</taxon>
    </lineage>
</organism>
<proteinExistence type="inferred from homology"/>
<dbReference type="GO" id="GO:0070069">
    <property type="term" value="C:cytochrome complex"/>
    <property type="evidence" value="ECO:0007669"/>
    <property type="project" value="TreeGrafter"/>
</dbReference>
<dbReference type="GO" id="GO:0016682">
    <property type="term" value="F:oxidoreductase activity, acting on diphenols and related substances as donors, oxygen as acceptor"/>
    <property type="evidence" value="ECO:0007669"/>
    <property type="project" value="TreeGrafter"/>
</dbReference>
<dbReference type="InterPro" id="IPR003317">
    <property type="entry name" value="Cyt-d_oxidase_su2"/>
</dbReference>
<dbReference type="PANTHER" id="PTHR43141:SF4">
    <property type="entry name" value="CYTOCHROME BD2 SUBUNIT II"/>
    <property type="match status" value="1"/>
</dbReference>
<dbReference type="RefSeq" id="WP_111419672.1">
    <property type="nucleotide sequence ID" value="NZ_NPEX01000087.1"/>
</dbReference>
<feature type="transmembrane region" description="Helical" evidence="7">
    <location>
        <begin position="118"/>
        <end position="141"/>
    </location>
</feature>
<feature type="transmembrane region" description="Helical" evidence="7">
    <location>
        <begin position="76"/>
        <end position="97"/>
    </location>
</feature>
<keyword evidence="4 7" id="KW-0812">Transmembrane</keyword>
<feature type="transmembrane region" description="Helical" evidence="7">
    <location>
        <begin position="229"/>
        <end position="248"/>
    </location>
</feature>
<comment type="subcellular location">
    <subcellularLocation>
        <location evidence="1">Cell membrane</location>
        <topology evidence="1">Multi-pass membrane protein</topology>
    </subcellularLocation>
</comment>
<reference evidence="8 9" key="1">
    <citation type="submission" date="2017-07" db="EMBL/GenBank/DDBJ databases">
        <title>Draft Genome Sequences of Select Purple Nonsulfur Bacteria.</title>
        <authorList>
            <person name="Lasarre B."/>
            <person name="Mckinlay J.B."/>
        </authorList>
    </citation>
    <scope>NUCLEOTIDE SEQUENCE [LARGE SCALE GENOMIC DNA]</scope>
    <source>
        <strain evidence="8 9">DSM 5909</strain>
    </source>
</reference>
<accession>A0A327KZ84</accession>
<dbReference type="GO" id="GO:0019646">
    <property type="term" value="P:aerobic electron transport chain"/>
    <property type="evidence" value="ECO:0007669"/>
    <property type="project" value="TreeGrafter"/>
</dbReference>
<name>A0A327KZ84_9BRAD</name>
<evidence type="ECO:0000256" key="7">
    <source>
        <dbReference type="SAM" id="Phobius"/>
    </source>
</evidence>
<comment type="similarity">
    <text evidence="2">Belongs to the cytochrome ubiquinol oxidase subunit 2 family.</text>
</comment>
<dbReference type="GO" id="GO:0005886">
    <property type="term" value="C:plasma membrane"/>
    <property type="evidence" value="ECO:0007669"/>
    <property type="project" value="UniProtKB-SubCell"/>
</dbReference>
<dbReference type="Proteomes" id="UP000249130">
    <property type="component" value="Unassembled WGS sequence"/>
</dbReference>
<evidence type="ECO:0000313" key="9">
    <source>
        <dbReference type="Proteomes" id="UP000249130"/>
    </source>
</evidence>
<evidence type="ECO:0000256" key="3">
    <source>
        <dbReference type="ARBA" id="ARBA00022475"/>
    </source>
</evidence>
<keyword evidence="3" id="KW-1003">Cell membrane</keyword>
<evidence type="ECO:0000313" key="8">
    <source>
        <dbReference type="EMBL" id="RAI43466.1"/>
    </source>
</evidence>
<feature type="transmembrane region" description="Helical" evidence="7">
    <location>
        <begin position="298"/>
        <end position="321"/>
    </location>
</feature>
<feature type="transmembrane region" description="Helical" evidence="7">
    <location>
        <begin position="153"/>
        <end position="174"/>
    </location>
</feature>
<dbReference type="OrthoDB" id="9776710at2"/>
<dbReference type="NCBIfam" id="TIGR00203">
    <property type="entry name" value="cydB"/>
    <property type="match status" value="1"/>
</dbReference>
<evidence type="ECO:0000256" key="6">
    <source>
        <dbReference type="ARBA" id="ARBA00023136"/>
    </source>
</evidence>
<dbReference type="Pfam" id="PF02322">
    <property type="entry name" value="Cyt_bd_oxida_II"/>
    <property type="match status" value="1"/>
</dbReference>
<evidence type="ECO:0000256" key="4">
    <source>
        <dbReference type="ARBA" id="ARBA00022692"/>
    </source>
</evidence>
<dbReference type="GO" id="GO:0009055">
    <property type="term" value="F:electron transfer activity"/>
    <property type="evidence" value="ECO:0007669"/>
    <property type="project" value="TreeGrafter"/>
</dbReference>